<dbReference type="InterPro" id="IPR041522">
    <property type="entry name" value="CdaR_GGDEF"/>
</dbReference>
<dbReference type="Pfam" id="PF17853">
    <property type="entry name" value="GGDEF_2"/>
    <property type="match status" value="1"/>
</dbReference>
<dbReference type="Proteomes" id="UP000503540">
    <property type="component" value="Chromosome"/>
</dbReference>
<organism evidence="5 6">
    <name type="scientific">Nocardia arthritidis</name>
    <dbReference type="NCBI Taxonomy" id="228602"/>
    <lineage>
        <taxon>Bacteria</taxon>
        <taxon>Bacillati</taxon>
        <taxon>Actinomycetota</taxon>
        <taxon>Actinomycetes</taxon>
        <taxon>Mycobacteriales</taxon>
        <taxon>Nocardiaceae</taxon>
        <taxon>Nocardia</taxon>
    </lineage>
</organism>
<feature type="domain" description="CdaR GGDEF-like" evidence="4">
    <location>
        <begin position="218"/>
        <end position="344"/>
    </location>
</feature>
<evidence type="ECO:0000256" key="1">
    <source>
        <dbReference type="ARBA" id="ARBA00006754"/>
    </source>
</evidence>
<dbReference type="InterPro" id="IPR025751">
    <property type="entry name" value="RsbRD_N_dom"/>
</dbReference>
<dbReference type="InterPro" id="IPR025736">
    <property type="entry name" value="PucR_C-HTH_dom"/>
</dbReference>
<feature type="domain" description="PucR C-terminal helix-turn-helix" evidence="2">
    <location>
        <begin position="394"/>
        <end position="435"/>
    </location>
</feature>
<accession>A0A6G9Y551</accession>
<dbReference type="Pfam" id="PF14361">
    <property type="entry name" value="RsbRD_N"/>
    <property type="match status" value="1"/>
</dbReference>
<protein>
    <recommendedName>
        <fullName evidence="7">PucR family transcriptional regulator</fullName>
    </recommendedName>
</protein>
<dbReference type="EMBL" id="CP046172">
    <property type="protein sequence ID" value="QIS08365.1"/>
    <property type="molecule type" value="Genomic_DNA"/>
</dbReference>
<gene>
    <name evidence="5" type="ORF">F5544_02225</name>
</gene>
<dbReference type="Gene3D" id="1.10.10.2840">
    <property type="entry name" value="PucR C-terminal helix-turn-helix domain"/>
    <property type="match status" value="1"/>
</dbReference>
<dbReference type="InterPro" id="IPR042070">
    <property type="entry name" value="PucR_C-HTH_sf"/>
</dbReference>
<dbReference type="PANTHER" id="PTHR33744">
    <property type="entry name" value="CARBOHYDRATE DIACID REGULATOR"/>
    <property type="match status" value="1"/>
</dbReference>
<feature type="domain" description="RsbT co-antagonist protein RsbRD N-terminal" evidence="3">
    <location>
        <begin position="67"/>
        <end position="207"/>
    </location>
</feature>
<name>A0A6G9Y551_9NOCA</name>
<dbReference type="AlphaFoldDB" id="A0A6G9Y551"/>
<evidence type="ECO:0000259" key="3">
    <source>
        <dbReference type="Pfam" id="PF14361"/>
    </source>
</evidence>
<evidence type="ECO:0000313" key="5">
    <source>
        <dbReference type="EMBL" id="QIS08365.1"/>
    </source>
</evidence>
<evidence type="ECO:0000259" key="2">
    <source>
        <dbReference type="Pfam" id="PF13556"/>
    </source>
</evidence>
<comment type="similarity">
    <text evidence="1">Belongs to the CdaR family.</text>
</comment>
<proteinExistence type="inferred from homology"/>
<reference evidence="5 6" key="1">
    <citation type="journal article" date="2019" name="ACS Chem. Biol.">
        <title>Identification and Mobilization of a Cryptic Antibiotic Biosynthesis Gene Locus from a Human-Pathogenic Nocardia Isolate.</title>
        <authorList>
            <person name="Herisse M."/>
            <person name="Ishida K."/>
            <person name="Porter J.L."/>
            <person name="Howden B."/>
            <person name="Hertweck C."/>
            <person name="Stinear T.P."/>
            <person name="Pidot S.J."/>
        </authorList>
    </citation>
    <scope>NUCLEOTIDE SEQUENCE [LARGE SCALE GENOMIC DNA]</scope>
    <source>
        <strain evidence="5 6">AUSMDU00012717</strain>
    </source>
</reference>
<keyword evidence="6" id="KW-1185">Reference proteome</keyword>
<dbReference type="InterPro" id="IPR051448">
    <property type="entry name" value="CdaR-like_regulators"/>
</dbReference>
<dbReference type="Pfam" id="PF13556">
    <property type="entry name" value="HTH_30"/>
    <property type="match status" value="1"/>
</dbReference>
<evidence type="ECO:0000259" key="4">
    <source>
        <dbReference type="Pfam" id="PF17853"/>
    </source>
</evidence>
<dbReference type="PANTHER" id="PTHR33744:SF1">
    <property type="entry name" value="DNA-BINDING TRANSCRIPTIONAL ACTIVATOR ADER"/>
    <property type="match status" value="1"/>
</dbReference>
<dbReference type="KEGG" id="nah:F5544_02225"/>
<evidence type="ECO:0008006" key="7">
    <source>
        <dbReference type="Google" id="ProtNLM"/>
    </source>
</evidence>
<evidence type="ECO:0000313" key="6">
    <source>
        <dbReference type="Proteomes" id="UP000503540"/>
    </source>
</evidence>
<sequence length="460" mass="50911">MIVTQPGATFLAFAVNETRLFCIFSTIRGIMTATPTGRPEISPDSDVVRDWLAEFVFETMRAETLEQVVARLDNAIAAHIPELADRDMRRDLAASTRAQARLVLAGLTSNTFEYTPAEEAHAFARTIARRGYELRVLLQVYHFGLQAVVDYMTETVTQRHAPYEIERAVMLRLFDRATKWIGKSVELLTDTYMEERERVLRAALNRRTETVRALLAGDDLDLDQAGLRLGYRLDRTHLAFVLWTDDDAEFAGGEGEFIEQLERVANRIAAAAGAGRALTVPSGASAMWVWIGMEDAGAEQLSLDDALSAFGRIEAPVRVAFGMPGAQLAGFQQSHREAVAARQVAERGAAPERVTRYRDIEIAYLAGVDEAAMRGLIARELGALADRDANAARLRETLHAYLRSNRSPEAAAKLLGVHKNTVRYRIQRIEELLGGVIETRSLPLEIALSCVAVYGVEVLP</sequence>